<organism evidence="1 2">
    <name type="scientific">Lindgomyces ingoldianus</name>
    <dbReference type="NCBI Taxonomy" id="673940"/>
    <lineage>
        <taxon>Eukaryota</taxon>
        <taxon>Fungi</taxon>
        <taxon>Dikarya</taxon>
        <taxon>Ascomycota</taxon>
        <taxon>Pezizomycotina</taxon>
        <taxon>Dothideomycetes</taxon>
        <taxon>Pleosporomycetidae</taxon>
        <taxon>Pleosporales</taxon>
        <taxon>Lindgomycetaceae</taxon>
        <taxon>Lindgomyces</taxon>
    </lineage>
</organism>
<protein>
    <submittedName>
        <fullName evidence="1">Uncharacterized protein</fullName>
    </submittedName>
</protein>
<keyword evidence="2" id="KW-1185">Reference proteome</keyword>
<evidence type="ECO:0000313" key="2">
    <source>
        <dbReference type="Proteomes" id="UP000799755"/>
    </source>
</evidence>
<dbReference type="Proteomes" id="UP000799755">
    <property type="component" value="Unassembled WGS sequence"/>
</dbReference>
<gene>
    <name evidence="1" type="ORF">BDR25DRAFT_372781</name>
</gene>
<evidence type="ECO:0000313" key="1">
    <source>
        <dbReference type="EMBL" id="KAF2468920.1"/>
    </source>
</evidence>
<sequence>MASFYSFAVWKNRKGKVPVNNESDETLRSELKFKSYKGKEPVSSEGGEDLTSEPEVEIGPPVFPIHLIGATRWPIGTFLNAEPLSLPFKYALSLDNCPAPVGPWGTPNPVKIKFGCNDINPVSAPARVFPRVSRISQFKEKVSLDTQNHAQMSSDGYDTRRPSMAARPLSADPRDSRFVILPPNENPQVPSELVDSAAAVVFHQEMRLLEPMFQSAVKPLALSEAGPSRHSPAGRFQEKCFDRASNMALVDWAGNRALGQGSSQNKYHTVPMERPNNDAHSRPQSCRNDQSLENLMFILLYVYQERYNPENLKLLLCQHNDPKSDCRYFVARLVCKTSGEEPKAGSTVSTSSMKPVYESWADVERDCAMYSLLMTTEHDLGLFFDKQHMAHKRQREIEGKAETEFNKDGKGNSIAQRVDSVVGDPLEQ</sequence>
<accession>A0ACB6QS40</accession>
<proteinExistence type="predicted"/>
<reference evidence="1" key="1">
    <citation type="journal article" date="2020" name="Stud. Mycol.">
        <title>101 Dothideomycetes genomes: a test case for predicting lifestyles and emergence of pathogens.</title>
        <authorList>
            <person name="Haridas S."/>
            <person name="Albert R."/>
            <person name="Binder M."/>
            <person name="Bloem J."/>
            <person name="Labutti K."/>
            <person name="Salamov A."/>
            <person name="Andreopoulos B."/>
            <person name="Baker S."/>
            <person name="Barry K."/>
            <person name="Bills G."/>
            <person name="Bluhm B."/>
            <person name="Cannon C."/>
            <person name="Castanera R."/>
            <person name="Culley D."/>
            <person name="Daum C."/>
            <person name="Ezra D."/>
            <person name="Gonzalez J."/>
            <person name="Henrissat B."/>
            <person name="Kuo A."/>
            <person name="Liang C."/>
            <person name="Lipzen A."/>
            <person name="Lutzoni F."/>
            <person name="Magnuson J."/>
            <person name="Mondo S."/>
            <person name="Nolan M."/>
            <person name="Ohm R."/>
            <person name="Pangilinan J."/>
            <person name="Park H.-J."/>
            <person name="Ramirez L."/>
            <person name="Alfaro M."/>
            <person name="Sun H."/>
            <person name="Tritt A."/>
            <person name="Yoshinaga Y."/>
            <person name="Zwiers L.-H."/>
            <person name="Turgeon B."/>
            <person name="Goodwin S."/>
            <person name="Spatafora J."/>
            <person name="Crous P."/>
            <person name="Grigoriev I."/>
        </authorList>
    </citation>
    <scope>NUCLEOTIDE SEQUENCE</scope>
    <source>
        <strain evidence="1">ATCC 200398</strain>
    </source>
</reference>
<comment type="caution">
    <text evidence="1">The sequence shown here is derived from an EMBL/GenBank/DDBJ whole genome shotgun (WGS) entry which is preliminary data.</text>
</comment>
<name>A0ACB6QS40_9PLEO</name>
<dbReference type="EMBL" id="MU003514">
    <property type="protein sequence ID" value="KAF2468920.1"/>
    <property type="molecule type" value="Genomic_DNA"/>
</dbReference>